<evidence type="ECO:0000256" key="2">
    <source>
        <dbReference type="SAM" id="Phobius"/>
    </source>
</evidence>
<dbReference type="EMBL" id="HG718756">
    <property type="protein sequence ID" value="CDJ55989.1"/>
    <property type="molecule type" value="Genomic_DNA"/>
</dbReference>
<keyword evidence="2" id="KW-1133">Transmembrane helix</keyword>
<feature type="region of interest" description="Disordered" evidence="1">
    <location>
        <begin position="798"/>
        <end position="922"/>
    </location>
</feature>
<feature type="region of interest" description="Disordered" evidence="1">
    <location>
        <begin position="218"/>
        <end position="237"/>
    </location>
</feature>
<dbReference type="OrthoDB" id="348308at2759"/>
<feature type="transmembrane region" description="Helical" evidence="2">
    <location>
        <begin position="72"/>
        <end position="93"/>
    </location>
</feature>
<sequence length="922" mass="100533">MTASPQFSRDLAELASPWTPTVAPSTEAEQPFFVSPVASPIPEFEVYGDVARASSTYFGHVPSTGSPPRSRVLLLIAAIASISAVVFLVRRCFGLLRGKSSLRVSGSSSRQLAEDDDVFTCSEVPEEVDESSGVLGSGEERHGASGGLLGYVQGIQSTVHQQLDLLVLTRPETQDLSPDEHTSVAKAQGLMRSLMSKYDYLQTRISDLSNRMRRIKREQEERGKVVDDEETESSSASQLMAVEQEMSLEEKELETIKQQLEDKRYTSRQEVMALFIRAEIFASGRFICSTASQALAAQAVVLGTSSTLPTTLTSDRKLRVDLLATELLLQSSSCRRELERLQHEHISLPVHSNDAAAAIAAPITNRARTFLLDLQDTASQMRQAGMQSRAHEMQKEAERMIRALEASGVLVERSSPKTMKRAWRPGPSYEEGIETRLPLWRPVGNRGHPWQRSPSAELFLPSDWLDEDSSSSSGLPEHFLGGFQTTPKFTASSRSVDSATSRPRQSTPTLLQGTASPWGSSPVQTKRLWRSYPEISTSTSVELSSFGAAAAAESPAVSSERRWRHHGVSHEPSQDDSEESSDATSEQEIEYFWSTGTLPSESQRGHHHTHGVSRHEKEGDDLARRGLKDMSSWISSSESAMQETSIGYLQIEKLRYQIKKGHSITSSWSRARDDTASSRMSRTLIKELRDRLTACEKVLGRLTTKLVDRSLHAISLSEEAVKNSIVSLEQGLENALTSGLNRFIFGRILVGVADTIIKSKTTHSSYSQIMREVPEASGQLSEALLRLARLSSKAATMLTDASTKVPPGEKDAPGEGTSARGIPAAVTAATTAPKATTTTATTTAGAARPHSSSTGPTLSKTEYLMKSAGMKDESRRGSSSGALRQQQRQQQQQAKDPDDSGAALMAEAAAKASAVLTSRQQQ</sequence>
<feature type="compositionally biased region" description="Acidic residues" evidence="1">
    <location>
        <begin position="574"/>
        <end position="589"/>
    </location>
</feature>
<dbReference type="Proteomes" id="UP000030763">
    <property type="component" value="Unassembled WGS sequence"/>
</dbReference>
<proteinExistence type="predicted"/>
<keyword evidence="4" id="KW-1185">Reference proteome</keyword>
<feature type="region of interest" description="Disordered" evidence="1">
    <location>
        <begin position="470"/>
        <end position="523"/>
    </location>
</feature>
<keyword evidence="2" id="KW-0812">Transmembrane</keyword>
<accession>U6M0K3</accession>
<gene>
    <name evidence="3" type="ORF">EMWEY_00013590</name>
</gene>
<dbReference type="VEuPathDB" id="ToxoDB:EMWEY_00013590"/>
<evidence type="ECO:0000256" key="1">
    <source>
        <dbReference type="SAM" id="MobiDB-lite"/>
    </source>
</evidence>
<evidence type="ECO:0000313" key="3">
    <source>
        <dbReference type="EMBL" id="CDJ55989.1"/>
    </source>
</evidence>
<feature type="region of interest" description="Disordered" evidence="1">
    <location>
        <begin position="554"/>
        <end position="620"/>
    </location>
</feature>
<feature type="compositionally biased region" description="Low complexity" evidence="1">
    <location>
        <begin position="902"/>
        <end position="914"/>
    </location>
</feature>
<feature type="compositionally biased region" description="Polar residues" evidence="1">
    <location>
        <begin position="483"/>
        <end position="523"/>
    </location>
</feature>
<feature type="compositionally biased region" description="Low complexity" evidence="1">
    <location>
        <begin position="884"/>
        <end position="893"/>
    </location>
</feature>
<keyword evidence="2" id="KW-0472">Membrane</keyword>
<dbReference type="AlphaFoldDB" id="U6M0K3"/>
<reference evidence="3" key="2">
    <citation type="submission" date="2013-10" db="EMBL/GenBank/DDBJ databases">
        <authorList>
            <person name="Aslett M."/>
        </authorList>
    </citation>
    <scope>NUCLEOTIDE SEQUENCE [LARGE SCALE GENOMIC DNA]</scope>
    <source>
        <strain evidence="3">Weybridge</strain>
    </source>
</reference>
<reference evidence="3" key="1">
    <citation type="submission" date="2013-10" db="EMBL/GenBank/DDBJ databases">
        <title>Genomic analysis of the causative agents of coccidiosis in chickens.</title>
        <authorList>
            <person name="Reid A.J."/>
            <person name="Blake D."/>
            <person name="Billington K."/>
            <person name="Browne H."/>
            <person name="Dunn M."/>
            <person name="Hung S."/>
            <person name="Kawahara F."/>
            <person name="Miranda-Saavedra D."/>
            <person name="Mourier T."/>
            <person name="Nagra H."/>
            <person name="Otto T.D."/>
            <person name="Rawlings N."/>
            <person name="Sanchez A."/>
            <person name="Sanders M."/>
            <person name="Subramaniam C."/>
            <person name="Tay Y."/>
            <person name="Dear P."/>
            <person name="Doerig C."/>
            <person name="Gruber A."/>
            <person name="Parkinson J."/>
            <person name="Shirley M."/>
            <person name="Wan K.L."/>
            <person name="Berriman M."/>
            <person name="Tomley F."/>
            <person name="Pain A."/>
        </authorList>
    </citation>
    <scope>NUCLEOTIDE SEQUENCE [LARGE SCALE GENOMIC DNA]</scope>
    <source>
        <strain evidence="3">Weybridge</strain>
    </source>
</reference>
<dbReference type="OMA" id="AQKTHET"/>
<dbReference type="RefSeq" id="XP_013332639.1">
    <property type="nucleotide sequence ID" value="XM_013477185.1"/>
</dbReference>
<dbReference type="GeneID" id="25335345"/>
<protein>
    <submittedName>
        <fullName evidence="3">Uncharacterized protein</fullName>
    </submittedName>
</protein>
<feature type="compositionally biased region" description="Low complexity" evidence="1">
    <location>
        <begin position="824"/>
        <end position="847"/>
    </location>
</feature>
<evidence type="ECO:0000313" key="4">
    <source>
        <dbReference type="Proteomes" id="UP000030763"/>
    </source>
</evidence>
<name>U6M0K3_EIMMA</name>
<organism evidence="3 4">
    <name type="scientific">Eimeria maxima</name>
    <name type="common">Coccidian parasite</name>
    <dbReference type="NCBI Taxonomy" id="5804"/>
    <lineage>
        <taxon>Eukaryota</taxon>
        <taxon>Sar</taxon>
        <taxon>Alveolata</taxon>
        <taxon>Apicomplexa</taxon>
        <taxon>Conoidasida</taxon>
        <taxon>Coccidia</taxon>
        <taxon>Eucoccidiorida</taxon>
        <taxon>Eimeriorina</taxon>
        <taxon>Eimeriidae</taxon>
        <taxon>Eimeria</taxon>
    </lineage>
</organism>
<feature type="compositionally biased region" description="Polar residues" evidence="1">
    <location>
        <begin position="850"/>
        <end position="860"/>
    </location>
</feature>